<reference evidence="3 4" key="1">
    <citation type="journal article" date="2016" name="ISME J.">
        <title>Chasing the elusive Euryarchaeota class WSA2: genomes reveal a uniquely fastidious methyl-reducing methanogen.</title>
        <authorList>
            <person name="Nobu M.K."/>
            <person name="Narihiro T."/>
            <person name="Kuroda K."/>
            <person name="Mei R."/>
            <person name="Liu W.T."/>
        </authorList>
    </citation>
    <scope>NUCLEOTIDE SEQUENCE [LARGE SCALE GENOMIC DNA]</scope>
    <source>
        <strain evidence="3">U1lsi0528_Bin055</strain>
    </source>
</reference>
<dbReference type="Pfam" id="PF08271">
    <property type="entry name" value="Zn_Ribbon_TF"/>
    <property type="match status" value="1"/>
</dbReference>
<dbReference type="EMBL" id="LNGC01000072">
    <property type="protein sequence ID" value="KYC50487.1"/>
    <property type="molecule type" value="Genomic_DNA"/>
</dbReference>
<keyword evidence="1" id="KW-0862">Zinc</keyword>
<evidence type="ECO:0000256" key="1">
    <source>
        <dbReference type="PROSITE-ProRule" id="PRU00469"/>
    </source>
</evidence>
<name>A0A150IZS2_9EURY</name>
<comment type="caution">
    <text evidence="3">The sequence shown here is derived from an EMBL/GenBank/DDBJ whole genome shotgun (WGS) entry which is preliminary data.</text>
</comment>
<accession>A0A150IZS2</accession>
<keyword evidence="1" id="KW-0479">Metal-binding</keyword>
<dbReference type="InterPro" id="IPR013137">
    <property type="entry name" value="Znf_TFIIB"/>
</dbReference>
<proteinExistence type="predicted"/>
<dbReference type="AlphaFoldDB" id="A0A150IZS2"/>
<dbReference type="Proteomes" id="UP000075398">
    <property type="component" value="Unassembled WGS sequence"/>
</dbReference>
<dbReference type="GO" id="GO:0008270">
    <property type="term" value="F:zinc ion binding"/>
    <property type="evidence" value="ECO:0007669"/>
    <property type="project" value="UniProtKB-KW"/>
</dbReference>
<protein>
    <submittedName>
        <fullName evidence="3">TFIIB zinc-binding protein</fullName>
    </submittedName>
</protein>
<evidence type="ECO:0000313" key="4">
    <source>
        <dbReference type="Proteomes" id="UP000075398"/>
    </source>
</evidence>
<dbReference type="SUPFAM" id="SSF57783">
    <property type="entry name" value="Zinc beta-ribbon"/>
    <property type="match status" value="1"/>
</dbReference>
<gene>
    <name evidence="3" type="ORF">AMQ22_01449</name>
</gene>
<feature type="domain" description="TFIIB-type" evidence="2">
    <location>
        <begin position="106"/>
        <end position="138"/>
    </location>
</feature>
<evidence type="ECO:0000313" key="3">
    <source>
        <dbReference type="EMBL" id="KYC50487.1"/>
    </source>
</evidence>
<sequence>MTNPKPLHLKSERRYYKISGWNVNTKKHYKIHKHQEDHDYYYVYNEQWLNKIKDDNKCPECDAPIKTSGSRIKKRECSFLNTHLEIVGNIKPLAYDRKEVIILPKIDYTCCPECGHTNIIDDVDRGEKFCGKCGLVLSGTDPKAVYDWHIYTTTGYEPPVPRSDYNPSDYNIED</sequence>
<dbReference type="Gene3D" id="2.20.25.10">
    <property type="match status" value="1"/>
</dbReference>
<evidence type="ECO:0000259" key="2">
    <source>
        <dbReference type="PROSITE" id="PS51134"/>
    </source>
</evidence>
<dbReference type="PROSITE" id="PS51134">
    <property type="entry name" value="ZF_TFIIB"/>
    <property type="match status" value="1"/>
</dbReference>
<keyword evidence="1" id="KW-0863">Zinc-finger</keyword>
<organism evidence="3 4">
    <name type="scientific">Candidatus Methanofastidiosum methylothiophilum</name>
    <dbReference type="NCBI Taxonomy" id="1705564"/>
    <lineage>
        <taxon>Archaea</taxon>
        <taxon>Methanobacteriati</taxon>
        <taxon>Methanobacteriota</taxon>
        <taxon>Stenosarchaea group</taxon>
        <taxon>Candidatus Methanofastidiosia</taxon>
        <taxon>Candidatus Methanofastidiosales</taxon>
        <taxon>Candidatus Methanofastidiosaceae</taxon>
        <taxon>Candidatus Methanofastidiosum</taxon>
    </lineage>
</organism>